<dbReference type="GO" id="GO:0008080">
    <property type="term" value="F:N-acetyltransferase activity"/>
    <property type="evidence" value="ECO:0007669"/>
    <property type="project" value="TreeGrafter"/>
</dbReference>
<dbReference type="PANTHER" id="PTHR20905">
    <property type="entry name" value="N-ACETYLTRANSFERASE-RELATED"/>
    <property type="match status" value="1"/>
</dbReference>
<dbReference type="OrthoDB" id="8191594at2759"/>
<proteinExistence type="predicted"/>
<comment type="caution">
    <text evidence="1">The sequence shown here is derived from an EMBL/GenBank/DDBJ whole genome shotgun (WGS) entry which is preliminary data.</text>
</comment>
<organism evidence="1 2">
    <name type="scientific">Pseudolycoriella hygida</name>
    <dbReference type="NCBI Taxonomy" id="35572"/>
    <lineage>
        <taxon>Eukaryota</taxon>
        <taxon>Metazoa</taxon>
        <taxon>Ecdysozoa</taxon>
        <taxon>Arthropoda</taxon>
        <taxon>Hexapoda</taxon>
        <taxon>Insecta</taxon>
        <taxon>Pterygota</taxon>
        <taxon>Neoptera</taxon>
        <taxon>Endopterygota</taxon>
        <taxon>Diptera</taxon>
        <taxon>Nematocera</taxon>
        <taxon>Sciaroidea</taxon>
        <taxon>Sciaridae</taxon>
        <taxon>Pseudolycoriella</taxon>
    </lineage>
</organism>
<evidence type="ECO:0000313" key="2">
    <source>
        <dbReference type="Proteomes" id="UP001151699"/>
    </source>
</evidence>
<accession>A0A9Q0S6C2</accession>
<evidence type="ECO:0000313" key="1">
    <source>
        <dbReference type="EMBL" id="KAJ6647032.1"/>
    </source>
</evidence>
<dbReference type="Gene3D" id="3.40.630.30">
    <property type="match status" value="1"/>
</dbReference>
<dbReference type="EMBL" id="WJQU01000001">
    <property type="protein sequence ID" value="KAJ6647032.1"/>
    <property type="molecule type" value="Genomic_DNA"/>
</dbReference>
<dbReference type="PANTHER" id="PTHR20905:SF28">
    <property type="entry name" value="GH28833P-RELATED"/>
    <property type="match status" value="1"/>
</dbReference>
<keyword evidence="2" id="KW-1185">Reference proteome</keyword>
<protein>
    <submittedName>
        <fullName evidence="1">Uncharacterized protein</fullName>
    </submittedName>
</protein>
<sequence length="219" mass="24919">MVLNESFYDLEYVCIGYGINLSGTEEVRQELSTLVKETAKDGVSLLAREVSTDKIVGFSFNKLQLKQTANEHSFFEIIRDKCKNETSKAYIQMMIDCDNDFDLFTQYKIDSLLELMFLGVMPAHCRKSIGKTLCDYTIKLTQELKNGNCLDLLPNELQSARPTIVTSLFASKVSQSIGRSLGFEFFKRFPYTDIWFDGKSLADRIGTDDEATILCIKFL</sequence>
<gene>
    <name evidence="1" type="ORF">Bhyg_02250</name>
</gene>
<name>A0A9Q0S6C2_9DIPT</name>
<dbReference type="Proteomes" id="UP001151699">
    <property type="component" value="Chromosome A"/>
</dbReference>
<reference evidence="1" key="1">
    <citation type="submission" date="2022-07" db="EMBL/GenBank/DDBJ databases">
        <authorList>
            <person name="Trinca V."/>
            <person name="Uliana J.V.C."/>
            <person name="Torres T.T."/>
            <person name="Ward R.J."/>
            <person name="Monesi N."/>
        </authorList>
    </citation>
    <scope>NUCLEOTIDE SEQUENCE</scope>
    <source>
        <strain evidence="1">HSMRA1968</strain>
        <tissue evidence="1">Whole embryos</tissue>
    </source>
</reference>
<dbReference type="AlphaFoldDB" id="A0A9Q0S6C2"/>